<accession>A0ABR7WAF5</accession>
<comment type="caution">
    <text evidence="3">The sequence shown here is derived from an EMBL/GenBank/DDBJ whole genome shotgun (WGS) entry which is preliminary data.</text>
</comment>
<feature type="region of interest" description="Disordered" evidence="1">
    <location>
        <begin position="161"/>
        <end position="182"/>
    </location>
</feature>
<dbReference type="RefSeq" id="WP_190266629.1">
    <property type="nucleotide sequence ID" value="NZ_BAABAD010000005.1"/>
</dbReference>
<evidence type="ECO:0000313" key="3">
    <source>
        <dbReference type="EMBL" id="MBD1319781.1"/>
    </source>
</evidence>
<feature type="compositionally biased region" description="Polar residues" evidence="1">
    <location>
        <begin position="166"/>
        <end position="177"/>
    </location>
</feature>
<evidence type="ECO:0000256" key="2">
    <source>
        <dbReference type="SAM" id="SignalP"/>
    </source>
</evidence>
<evidence type="ECO:0000256" key="1">
    <source>
        <dbReference type="SAM" id="MobiDB-lite"/>
    </source>
</evidence>
<gene>
    <name evidence="3" type="ORF">IDF66_09295</name>
</gene>
<reference evidence="3 4" key="1">
    <citation type="submission" date="2020-09" db="EMBL/GenBank/DDBJ databases">
        <title>Novel species in genus Gordonia.</title>
        <authorList>
            <person name="Zhang G."/>
        </authorList>
    </citation>
    <scope>NUCLEOTIDE SEQUENCE [LARGE SCALE GENOMIC DNA]</scope>
    <source>
        <strain evidence="3 4">ON-33</strain>
    </source>
</reference>
<keyword evidence="2" id="KW-0732">Signal</keyword>
<evidence type="ECO:0000313" key="4">
    <source>
        <dbReference type="Proteomes" id="UP000602395"/>
    </source>
</evidence>
<feature type="signal peptide" evidence="2">
    <location>
        <begin position="1"/>
        <end position="25"/>
    </location>
</feature>
<feature type="chain" id="PRO_5045832966" description="DUF5642 domain-containing protein" evidence="2">
    <location>
        <begin position="26"/>
        <end position="255"/>
    </location>
</feature>
<keyword evidence="4" id="KW-1185">Reference proteome</keyword>
<sequence>MHVLVRRRWSAAAIIAAAAVTAVVAGCGGADPVTGPAPAAVPADLLMSPGELPAGFTPAQLSVSDLVAGNRGPIESARSAVVTPPECRPTADADLNPQLTAANSAVLAARSDAGSLVELVSTARRDIDADIRSTTGRCAITTTVIGSGNLRGARIVTRYTALPTPDSGNRGSSVQESTATRSTVTTTLTDGAVSTQIGFAGYAIVTRPGAAPVTVQLTVGGEATPATKPPAEATPPMTDAEFAAAFGDAISAATR</sequence>
<dbReference type="PROSITE" id="PS51257">
    <property type="entry name" value="PROKAR_LIPOPROTEIN"/>
    <property type="match status" value="1"/>
</dbReference>
<dbReference type="EMBL" id="JACWMS010000002">
    <property type="protein sequence ID" value="MBD1319781.1"/>
    <property type="molecule type" value="Genomic_DNA"/>
</dbReference>
<organism evidence="3 4">
    <name type="scientific">Gordonia hankookensis</name>
    <dbReference type="NCBI Taxonomy" id="589403"/>
    <lineage>
        <taxon>Bacteria</taxon>
        <taxon>Bacillati</taxon>
        <taxon>Actinomycetota</taxon>
        <taxon>Actinomycetes</taxon>
        <taxon>Mycobacteriales</taxon>
        <taxon>Gordoniaceae</taxon>
        <taxon>Gordonia</taxon>
    </lineage>
</organism>
<evidence type="ECO:0008006" key="5">
    <source>
        <dbReference type="Google" id="ProtNLM"/>
    </source>
</evidence>
<protein>
    <recommendedName>
        <fullName evidence="5">DUF5642 domain-containing protein</fullName>
    </recommendedName>
</protein>
<dbReference type="Proteomes" id="UP000602395">
    <property type="component" value="Unassembled WGS sequence"/>
</dbReference>
<proteinExistence type="predicted"/>
<name>A0ABR7WAF5_9ACTN</name>